<proteinExistence type="predicted"/>
<comment type="caution">
    <text evidence="1">The sequence shown here is derived from an EMBL/GenBank/DDBJ whole genome shotgun (WGS) entry which is preliminary data.</text>
</comment>
<sequence>MDCRTCTKCCRTLPLDSFQRAGSRGREPACTLCNNDARRLRTPLPAIQPDPVQVRINNTFNLWHGPVSRVPLRTAA</sequence>
<name>A0A498CNN8_9GAMM</name>
<evidence type="ECO:0000313" key="1">
    <source>
        <dbReference type="EMBL" id="RLK53411.1"/>
    </source>
</evidence>
<accession>A0A498CNN8</accession>
<organism evidence="1 2">
    <name type="scientific">Stenotrophomonas rhizophila</name>
    <dbReference type="NCBI Taxonomy" id="216778"/>
    <lineage>
        <taxon>Bacteria</taxon>
        <taxon>Pseudomonadati</taxon>
        <taxon>Pseudomonadota</taxon>
        <taxon>Gammaproteobacteria</taxon>
        <taxon>Lysobacterales</taxon>
        <taxon>Lysobacteraceae</taxon>
        <taxon>Stenotrophomonas</taxon>
    </lineage>
</organism>
<gene>
    <name evidence="1" type="ORF">BCL79_2717</name>
</gene>
<reference evidence="1 2" key="1">
    <citation type="submission" date="2018-10" db="EMBL/GenBank/DDBJ databases">
        <title>Comparative analysis of microorganisms from saline springs in Andes Mountain Range, Colombia.</title>
        <authorList>
            <person name="Rubin E."/>
        </authorList>
    </citation>
    <scope>NUCLEOTIDE SEQUENCE [LARGE SCALE GENOMIC DNA]</scope>
    <source>
        <strain evidence="1 2">USBA GBX 843</strain>
    </source>
</reference>
<protein>
    <submittedName>
        <fullName evidence="1">Uncharacterized protein</fullName>
    </submittedName>
</protein>
<dbReference type="AlphaFoldDB" id="A0A498CNN8"/>
<dbReference type="EMBL" id="RCDC01000005">
    <property type="protein sequence ID" value="RLK53411.1"/>
    <property type="molecule type" value="Genomic_DNA"/>
</dbReference>
<evidence type="ECO:0000313" key="2">
    <source>
        <dbReference type="Proteomes" id="UP000274786"/>
    </source>
</evidence>
<dbReference type="Proteomes" id="UP000274786">
    <property type="component" value="Unassembled WGS sequence"/>
</dbReference>